<dbReference type="Pfam" id="PF16220">
    <property type="entry name" value="DUF4880"/>
    <property type="match status" value="1"/>
</dbReference>
<evidence type="ECO:0000259" key="3">
    <source>
        <dbReference type="Pfam" id="PF16220"/>
    </source>
</evidence>
<dbReference type="InterPro" id="IPR006860">
    <property type="entry name" value="FecR"/>
</dbReference>
<evidence type="ECO:0000259" key="2">
    <source>
        <dbReference type="Pfam" id="PF04773"/>
    </source>
</evidence>
<dbReference type="AlphaFoldDB" id="A0A4Y3WFG9"/>
<evidence type="ECO:0000256" key="1">
    <source>
        <dbReference type="SAM" id="Phobius"/>
    </source>
</evidence>
<dbReference type="Pfam" id="PF04773">
    <property type="entry name" value="FecR"/>
    <property type="match status" value="1"/>
</dbReference>
<dbReference type="RefSeq" id="WP_244613889.1">
    <property type="nucleotide sequence ID" value="NZ_BJNF01000125.1"/>
</dbReference>
<dbReference type="Gene3D" id="2.60.120.1440">
    <property type="match status" value="1"/>
</dbReference>
<feature type="domain" description="FecR protein" evidence="2">
    <location>
        <begin position="116"/>
        <end position="209"/>
    </location>
</feature>
<accession>A0A4Y3WFG9</accession>
<organism evidence="4 5">
    <name type="scientific">Nitrobacter winogradskyi</name>
    <name type="common">Nitrobacter agilis</name>
    <dbReference type="NCBI Taxonomy" id="913"/>
    <lineage>
        <taxon>Bacteria</taxon>
        <taxon>Pseudomonadati</taxon>
        <taxon>Pseudomonadota</taxon>
        <taxon>Alphaproteobacteria</taxon>
        <taxon>Hyphomicrobiales</taxon>
        <taxon>Nitrobacteraceae</taxon>
        <taxon>Nitrobacter</taxon>
    </lineage>
</organism>
<protein>
    <submittedName>
        <fullName evidence="4">Iron dicitrate transporter FecR</fullName>
    </submittedName>
</protein>
<dbReference type="PANTHER" id="PTHR30273">
    <property type="entry name" value="PERIPLASMIC SIGNAL SENSOR AND SIGMA FACTOR ACTIVATOR FECR-RELATED"/>
    <property type="match status" value="1"/>
</dbReference>
<feature type="transmembrane region" description="Helical" evidence="1">
    <location>
        <begin position="89"/>
        <end position="110"/>
    </location>
</feature>
<gene>
    <name evidence="4" type="ORF">NWI01_35250</name>
</gene>
<sequence length="328" mass="35345">MSQDQPKRPLPSPEASDEALRWVMRLNSGTATAADRRGFEIWRKRSDEHEEAAREAEALWTDAGYLHLDPQTGIVKPGRPIKSGQTRRTILTGVAGFVVLGGSLWATAAFRNRNADYETGLGETRTVTLPDGSRATLNARSGIALAFSQLERRVVLIGGQAFFEVEPESARPFRVEISDVLVTALGTAFDVDSNLADGAVSISVTQHAVEVASSSRSGSLERLRVFESQAVTIDANGHIGPIATQASSVTTAWRKGMYIAENRTLGDVVAALRSYHQGWLVIRGEGTAKLLVNAVLNLRTPDESLDALASGLPISVRRLSPYLVVISG</sequence>
<dbReference type="Proteomes" id="UP000318825">
    <property type="component" value="Unassembled WGS sequence"/>
</dbReference>
<dbReference type="PANTHER" id="PTHR30273:SF2">
    <property type="entry name" value="PROTEIN FECR"/>
    <property type="match status" value="1"/>
</dbReference>
<proteinExistence type="predicted"/>
<reference evidence="4 5" key="1">
    <citation type="submission" date="2019-06" db="EMBL/GenBank/DDBJ databases">
        <title>Whole genome shotgun sequence of Nitrobacter winogradskyi NBRC 14297.</title>
        <authorList>
            <person name="Hosoyama A."/>
            <person name="Uohara A."/>
            <person name="Ohji S."/>
            <person name="Ichikawa N."/>
        </authorList>
    </citation>
    <scope>NUCLEOTIDE SEQUENCE [LARGE SCALE GENOMIC DNA]</scope>
    <source>
        <strain evidence="4 5">NBRC 14297</strain>
    </source>
</reference>
<dbReference type="InterPro" id="IPR032623">
    <property type="entry name" value="FecR_N"/>
</dbReference>
<dbReference type="GO" id="GO:0016989">
    <property type="term" value="F:sigma factor antagonist activity"/>
    <property type="evidence" value="ECO:0007669"/>
    <property type="project" value="TreeGrafter"/>
</dbReference>
<keyword evidence="1" id="KW-0812">Transmembrane</keyword>
<evidence type="ECO:0000313" key="5">
    <source>
        <dbReference type="Proteomes" id="UP000318825"/>
    </source>
</evidence>
<comment type="caution">
    <text evidence="4">The sequence shown here is derived from an EMBL/GenBank/DDBJ whole genome shotgun (WGS) entry which is preliminary data.</text>
</comment>
<name>A0A4Y3WFG9_NITWI</name>
<feature type="domain" description="FecR N-terminal" evidence="3">
    <location>
        <begin position="17"/>
        <end position="59"/>
    </location>
</feature>
<keyword evidence="1" id="KW-0472">Membrane</keyword>
<dbReference type="InterPro" id="IPR012373">
    <property type="entry name" value="Ferrdict_sens_TM"/>
</dbReference>
<dbReference type="EMBL" id="BJNF01000125">
    <property type="protein sequence ID" value="GEC17633.1"/>
    <property type="molecule type" value="Genomic_DNA"/>
</dbReference>
<evidence type="ECO:0000313" key="4">
    <source>
        <dbReference type="EMBL" id="GEC17633.1"/>
    </source>
</evidence>
<keyword evidence="1" id="KW-1133">Transmembrane helix</keyword>
<dbReference type="PIRSF" id="PIRSF018266">
    <property type="entry name" value="FecR"/>
    <property type="match status" value="1"/>
</dbReference>